<gene>
    <name evidence="3" type="ORF">EFL95_12755</name>
</gene>
<accession>A0A3N0DW10</accession>
<proteinExistence type="predicted"/>
<dbReference type="OrthoDB" id="3824550at2"/>
<dbReference type="Proteomes" id="UP000277094">
    <property type="component" value="Unassembled WGS sequence"/>
</dbReference>
<evidence type="ECO:0000313" key="3">
    <source>
        <dbReference type="EMBL" id="RNL79812.1"/>
    </source>
</evidence>
<evidence type="ECO:0000313" key="4">
    <source>
        <dbReference type="Proteomes" id="UP000277094"/>
    </source>
</evidence>
<feature type="signal peptide" evidence="2">
    <location>
        <begin position="1"/>
        <end position="21"/>
    </location>
</feature>
<feature type="chain" id="PRO_5039487287" evidence="2">
    <location>
        <begin position="22"/>
        <end position="252"/>
    </location>
</feature>
<protein>
    <submittedName>
        <fullName evidence="3">Uncharacterized protein</fullName>
    </submittedName>
</protein>
<organism evidence="3 4">
    <name type="scientific">Nocardioides marmorisolisilvae</name>
    <dbReference type="NCBI Taxonomy" id="1542737"/>
    <lineage>
        <taxon>Bacteria</taxon>
        <taxon>Bacillati</taxon>
        <taxon>Actinomycetota</taxon>
        <taxon>Actinomycetes</taxon>
        <taxon>Propionibacteriales</taxon>
        <taxon>Nocardioidaceae</taxon>
        <taxon>Nocardioides</taxon>
    </lineage>
</organism>
<dbReference type="EMBL" id="RJSG01000002">
    <property type="protein sequence ID" value="RNL79812.1"/>
    <property type="molecule type" value="Genomic_DNA"/>
</dbReference>
<evidence type="ECO:0000256" key="1">
    <source>
        <dbReference type="SAM" id="MobiDB-lite"/>
    </source>
</evidence>
<dbReference type="AlphaFoldDB" id="A0A3N0DW10"/>
<feature type="compositionally biased region" description="Low complexity" evidence="1">
    <location>
        <begin position="234"/>
        <end position="252"/>
    </location>
</feature>
<dbReference type="RefSeq" id="WP_123234316.1">
    <property type="nucleotide sequence ID" value="NZ_RJSG01000002.1"/>
</dbReference>
<dbReference type="PROSITE" id="PS51257">
    <property type="entry name" value="PROKAR_LIPOPROTEIN"/>
    <property type="match status" value="1"/>
</dbReference>
<feature type="region of interest" description="Disordered" evidence="1">
    <location>
        <begin position="224"/>
        <end position="252"/>
    </location>
</feature>
<sequence length="252" mass="26498">MSGRWVAVAGALALVVVPITAGCDDAPKKSKATSISASVQECRDQWHDVAESVLGLDQDTDPSALASRWTTVLATVDYYENTTTAEDCQARVENQVNAITALRQFSDRLRPYDMEYQREQVAATVDLYLHDPVPAPVKGANGKTVKAPTHEQVEAAVATLTAHAAEANAELQPAWEHLASVSIDDDAAVTAALEDLDALAQAGKAWPACQQALQVIVAAQRAQEGLLGTPEDQPSGSPTGSPTGTPTGTPTS</sequence>
<comment type="caution">
    <text evidence="3">The sequence shown here is derived from an EMBL/GenBank/DDBJ whole genome shotgun (WGS) entry which is preliminary data.</text>
</comment>
<evidence type="ECO:0000256" key="2">
    <source>
        <dbReference type="SAM" id="SignalP"/>
    </source>
</evidence>
<keyword evidence="4" id="KW-1185">Reference proteome</keyword>
<name>A0A3N0DW10_9ACTN</name>
<keyword evidence="2" id="KW-0732">Signal</keyword>
<reference evidence="3 4" key="1">
    <citation type="submission" date="2018-11" db="EMBL/GenBank/DDBJ databases">
        <authorList>
            <person name="Li F."/>
        </authorList>
    </citation>
    <scope>NUCLEOTIDE SEQUENCE [LARGE SCALE GENOMIC DNA]</scope>
    <source>
        <strain evidence="3 4">KIS18-7</strain>
    </source>
</reference>